<dbReference type="EMBL" id="BSUZ01000001">
    <property type="protein sequence ID" value="GMA87226.1"/>
    <property type="molecule type" value="Genomic_DNA"/>
</dbReference>
<sequence>MVLAVHDPTRPWQAMTVGRGSRGPARACLGPLDAAEARAALDEMVGLYRAGLHAPLPLPLKTAERYAATRRRGTGGSVASARLAAAQEWDGGRFPGEGADAEHALLHGAEPALDVLTAQPPAAGETGAGWPTDETDRFGLLSRRLWDRLQAHERDRP</sequence>
<dbReference type="Pfam" id="PF17946">
    <property type="entry name" value="RecC_C"/>
    <property type="match status" value="1"/>
</dbReference>
<organism evidence="2 3">
    <name type="scientific">Angustibacter aerolatus</name>
    <dbReference type="NCBI Taxonomy" id="1162965"/>
    <lineage>
        <taxon>Bacteria</taxon>
        <taxon>Bacillati</taxon>
        <taxon>Actinomycetota</taxon>
        <taxon>Actinomycetes</taxon>
        <taxon>Kineosporiales</taxon>
        <taxon>Kineosporiaceae</taxon>
    </lineage>
</organism>
<evidence type="ECO:0000313" key="3">
    <source>
        <dbReference type="Proteomes" id="UP001157017"/>
    </source>
</evidence>
<gene>
    <name evidence="2" type="ORF">GCM10025868_24760</name>
</gene>
<keyword evidence="3" id="KW-1185">Reference proteome</keyword>
<evidence type="ECO:0000259" key="1">
    <source>
        <dbReference type="Pfam" id="PF17946"/>
    </source>
</evidence>
<feature type="domain" description="RecC C-terminal" evidence="1">
    <location>
        <begin position="29"/>
        <end position="70"/>
    </location>
</feature>
<proteinExistence type="predicted"/>
<comment type="caution">
    <text evidence="2">The sequence shown here is derived from an EMBL/GenBank/DDBJ whole genome shotgun (WGS) entry which is preliminary data.</text>
</comment>
<protein>
    <recommendedName>
        <fullName evidence="1">RecC C-terminal domain-containing protein</fullName>
    </recommendedName>
</protein>
<dbReference type="Proteomes" id="UP001157017">
    <property type="component" value="Unassembled WGS sequence"/>
</dbReference>
<name>A0ABQ6JI57_9ACTN</name>
<accession>A0ABQ6JI57</accession>
<reference evidence="3" key="1">
    <citation type="journal article" date="2019" name="Int. J. Syst. Evol. Microbiol.">
        <title>The Global Catalogue of Microorganisms (GCM) 10K type strain sequencing project: providing services to taxonomists for standard genome sequencing and annotation.</title>
        <authorList>
            <consortium name="The Broad Institute Genomics Platform"/>
            <consortium name="The Broad Institute Genome Sequencing Center for Infectious Disease"/>
            <person name="Wu L."/>
            <person name="Ma J."/>
        </authorList>
    </citation>
    <scope>NUCLEOTIDE SEQUENCE [LARGE SCALE GENOMIC DNA]</scope>
    <source>
        <strain evidence="3">NBRC 108730</strain>
    </source>
</reference>
<dbReference type="InterPro" id="IPR041500">
    <property type="entry name" value="RecC_C"/>
</dbReference>
<dbReference type="SUPFAM" id="SSF52980">
    <property type="entry name" value="Restriction endonuclease-like"/>
    <property type="match status" value="1"/>
</dbReference>
<evidence type="ECO:0000313" key="2">
    <source>
        <dbReference type="EMBL" id="GMA87226.1"/>
    </source>
</evidence>
<dbReference type="InterPro" id="IPR011335">
    <property type="entry name" value="Restrct_endonuc-II-like"/>
</dbReference>